<dbReference type="Gene3D" id="2.60.120.10">
    <property type="entry name" value="Jelly Rolls"/>
    <property type="match status" value="1"/>
</dbReference>
<accession>A0ABZ2MF02</accession>
<dbReference type="InterPro" id="IPR011051">
    <property type="entry name" value="RmlC_Cupin_sf"/>
</dbReference>
<sequence>MMMPELNDTPSIIDVPGGKVIAEHVGRIATGTDAMSVAHMKAPAGWSEPAQRPQFDEVTLVIAGTVLVEHDGGTTTVTAGQSVVTAAGERVRYSTGADGAEYVAICTPAFAPDTVNREDEG</sequence>
<keyword evidence="2" id="KW-1185">Reference proteome</keyword>
<dbReference type="InterPro" id="IPR014710">
    <property type="entry name" value="RmlC-like_jellyroll"/>
</dbReference>
<protein>
    <submittedName>
        <fullName evidence="1">Cupin</fullName>
    </submittedName>
</protein>
<gene>
    <name evidence="1" type="ORF">V1351_11800</name>
</gene>
<name>A0ABZ2MF02_9MICO</name>
<reference evidence="1 2" key="1">
    <citation type="submission" date="2024-02" db="EMBL/GenBank/DDBJ databases">
        <title>Janibacter sp. nov., isolated from gut of marine sandworm.</title>
        <authorList>
            <person name="Kim B."/>
            <person name="Jun M.O."/>
            <person name="Shin N.-R."/>
        </authorList>
    </citation>
    <scope>NUCLEOTIDE SEQUENCE [LARGE SCALE GENOMIC DNA]</scope>
    <source>
        <strain evidence="1 2">A1S7</strain>
    </source>
</reference>
<dbReference type="RefSeq" id="WP_338748367.1">
    <property type="nucleotide sequence ID" value="NZ_CP144913.1"/>
</dbReference>
<evidence type="ECO:0000313" key="2">
    <source>
        <dbReference type="Proteomes" id="UP001382727"/>
    </source>
</evidence>
<organism evidence="1 2">
    <name type="scientific">Janibacter alittae</name>
    <dbReference type="NCBI Taxonomy" id="3115209"/>
    <lineage>
        <taxon>Bacteria</taxon>
        <taxon>Bacillati</taxon>
        <taxon>Actinomycetota</taxon>
        <taxon>Actinomycetes</taxon>
        <taxon>Micrococcales</taxon>
        <taxon>Intrasporangiaceae</taxon>
        <taxon>Janibacter</taxon>
    </lineage>
</organism>
<dbReference type="SUPFAM" id="SSF51182">
    <property type="entry name" value="RmlC-like cupins"/>
    <property type="match status" value="1"/>
</dbReference>
<dbReference type="EMBL" id="CP144913">
    <property type="protein sequence ID" value="WXB75630.1"/>
    <property type="molecule type" value="Genomic_DNA"/>
</dbReference>
<evidence type="ECO:0000313" key="1">
    <source>
        <dbReference type="EMBL" id="WXB75630.1"/>
    </source>
</evidence>
<dbReference type="Proteomes" id="UP001382727">
    <property type="component" value="Chromosome"/>
</dbReference>
<proteinExistence type="predicted"/>